<organism evidence="3 4">
    <name type="scientific">Aureobasidium namibiae CBS 147.97</name>
    <dbReference type="NCBI Taxonomy" id="1043004"/>
    <lineage>
        <taxon>Eukaryota</taxon>
        <taxon>Fungi</taxon>
        <taxon>Dikarya</taxon>
        <taxon>Ascomycota</taxon>
        <taxon>Pezizomycotina</taxon>
        <taxon>Dothideomycetes</taxon>
        <taxon>Dothideomycetidae</taxon>
        <taxon>Dothideales</taxon>
        <taxon>Saccotheciaceae</taxon>
        <taxon>Aureobasidium</taxon>
    </lineage>
</organism>
<evidence type="ECO:0000313" key="4">
    <source>
        <dbReference type="Proteomes" id="UP000027730"/>
    </source>
</evidence>
<gene>
    <name evidence="3" type="ORF">M436DRAFT_73530</name>
</gene>
<dbReference type="HOGENOM" id="CLU_1053688_0_0_1"/>
<dbReference type="InterPro" id="IPR038883">
    <property type="entry name" value="AN11006-like"/>
</dbReference>
<dbReference type="PANTHER" id="PTHR42085">
    <property type="entry name" value="F-BOX DOMAIN-CONTAINING PROTEIN"/>
    <property type="match status" value="1"/>
</dbReference>
<keyword evidence="1" id="KW-0732">Signal</keyword>
<dbReference type="Pfam" id="PF24864">
    <property type="entry name" value="DUF7730"/>
    <property type="match status" value="1"/>
</dbReference>
<dbReference type="OrthoDB" id="2951834at2759"/>
<dbReference type="InterPro" id="IPR056632">
    <property type="entry name" value="DUF7730"/>
</dbReference>
<evidence type="ECO:0000259" key="2">
    <source>
        <dbReference type="Pfam" id="PF24864"/>
    </source>
</evidence>
<dbReference type="Proteomes" id="UP000027730">
    <property type="component" value="Unassembled WGS sequence"/>
</dbReference>
<sequence>MWFATFILSLLSIALATATPSYLAKLAKHHHHSIFGTQIPPPSTAKSFPFLALPPEIRLQIYRYALPQRQTIILTKPSAAHCPFPPSSSPLSIYLPQVFERLHYGCPCQTRLTPPFLPLLQTCKLIRNEAQELFYNNNAFVLNIDIPRTLLRIPELLSLFDNGGDVLAMIKDFRIRVGGNVMVDVCGPSSRWKKYGGKVLVARVPADEITGLLRSEENIGVCVEKVLDDVGAKGNVSADLVRKILDEVFWNWEGGA</sequence>
<keyword evidence="4" id="KW-1185">Reference proteome</keyword>
<dbReference type="EMBL" id="KL584711">
    <property type="protein sequence ID" value="KEQ72582.1"/>
    <property type="molecule type" value="Genomic_DNA"/>
</dbReference>
<dbReference type="RefSeq" id="XP_013426859.1">
    <property type="nucleotide sequence ID" value="XM_013571405.1"/>
</dbReference>
<dbReference type="AlphaFoldDB" id="A0A074WS86"/>
<reference evidence="3 4" key="1">
    <citation type="journal article" date="2014" name="BMC Genomics">
        <title>Genome sequencing of four Aureobasidium pullulans varieties: biotechnological potential, stress tolerance, and description of new species.</title>
        <authorList>
            <person name="Gostin Ar C."/>
            <person name="Ohm R.A."/>
            <person name="Kogej T."/>
            <person name="Sonjak S."/>
            <person name="Turk M."/>
            <person name="Zajc J."/>
            <person name="Zalar P."/>
            <person name="Grube M."/>
            <person name="Sun H."/>
            <person name="Han J."/>
            <person name="Sharma A."/>
            <person name="Chiniquy J."/>
            <person name="Ngan C.Y."/>
            <person name="Lipzen A."/>
            <person name="Barry K."/>
            <person name="Grigoriev I.V."/>
            <person name="Gunde-Cimerman N."/>
        </authorList>
    </citation>
    <scope>NUCLEOTIDE SEQUENCE [LARGE SCALE GENOMIC DNA]</scope>
    <source>
        <strain evidence="3 4">CBS 147.97</strain>
    </source>
</reference>
<feature type="signal peptide" evidence="1">
    <location>
        <begin position="1"/>
        <end position="18"/>
    </location>
</feature>
<feature type="domain" description="DUF7730" evidence="2">
    <location>
        <begin position="50"/>
        <end position="157"/>
    </location>
</feature>
<proteinExistence type="predicted"/>
<dbReference type="GeneID" id="25415322"/>
<evidence type="ECO:0000256" key="1">
    <source>
        <dbReference type="SAM" id="SignalP"/>
    </source>
</evidence>
<accession>A0A074WS86</accession>
<protein>
    <recommendedName>
        <fullName evidence="2">DUF7730 domain-containing protein</fullName>
    </recommendedName>
</protein>
<feature type="chain" id="PRO_5001702720" description="DUF7730 domain-containing protein" evidence="1">
    <location>
        <begin position="19"/>
        <end position="256"/>
    </location>
</feature>
<name>A0A074WS86_9PEZI</name>
<evidence type="ECO:0000313" key="3">
    <source>
        <dbReference type="EMBL" id="KEQ72582.1"/>
    </source>
</evidence>
<dbReference type="PANTHER" id="PTHR42085:SF2">
    <property type="entry name" value="F-BOX DOMAIN-CONTAINING PROTEIN"/>
    <property type="match status" value="1"/>
</dbReference>